<comment type="subcellular location">
    <subcellularLocation>
        <location evidence="1">Cell membrane</location>
        <topology evidence="1">Multi-pass membrane protein</topology>
    </subcellularLocation>
</comment>
<evidence type="ECO:0000256" key="2">
    <source>
        <dbReference type="ARBA" id="ARBA00009849"/>
    </source>
</evidence>
<dbReference type="GeneTree" id="ENSGT00950000183060"/>
<evidence type="ECO:0000256" key="3">
    <source>
        <dbReference type="ARBA" id="ARBA00022448"/>
    </source>
</evidence>
<evidence type="ECO:0000256" key="11">
    <source>
        <dbReference type="ARBA" id="ARBA00023180"/>
    </source>
</evidence>
<keyword evidence="11" id="KW-0325">Glycoprotein</keyword>
<keyword evidence="13 17" id="KW-0407">Ion channel</keyword>
<evidence type="ECO:0000256" key="16">
    <source>
        <dbReference type="ARBA" id="ARBA00047042"/>
    </source>
</evidence>
<dbReference type="GO" id="GO:0030868">
    <property type="term" value="C:smooth endoplasmic reticulum membrane"/>
    <property type="evidence" value="ECO:0007669"/>
    <property type="project" value="TreeGrafter"/>
</dbReference>
<dbReference type="GO" id="GO:0005886">
    <property type="term" value="C:plasma membrane"/>
    <property type="evidence" value="ECO:0007669"/>
    <property type="project" value="UniProtKB-SubCell"/>
</dbReference>
<dbReference type="PANTHER" id="PTHR12424:SF5">
    <property type="entry name" value="PROTEIN TWEETY HOMOLOG 1"/>
    <property type="match status" value="1"/>
</dbReference>
<evidence type="ECO:0000256" key="8">
    <source>
        <dbReference type="ARBA" id="ARBA00023136"/>
    </source>
</evidence>
<dbReference type="Proteomes" id="UP000694559">
    <property type="component" value="Unplaced"/>
</dbReference>
<dbReference type="PANTHER" id="PTHR12424">
    <property type="entry name" value="TWEETY-RELATED"/>
    <property type="match status" value="1"/>
</dbReference>
<comment type="similarity">
    <text evidence="2 17">Belongs to the tweety family.</text>
</comment>
<evidence type="ECO:0000256" key="13">
    <source>
        <dbReference type="ARBA" id="ARBA00023303"/>
    </source>
</evidence>
<proteinExistence type="inferred from homology"/>
<dbReference type="GO" id="GO:0072320">
    <property type="term" value="F:volume-sensitive chloride channel activity"/>
    <property type="evidence" value="ECO:0007669"/>
    <property type="project" value="TreeGrafter"/>
</dbReference>
<evidence type="ECO:0000256" key="15">
    <source>
        <dbReference type="ARBA" id="ARBA00044642"/>
    </source>
</evidence>
<dbReference type="InterPro" id="IPR006990">
    <property type="entry name" value="Tweety"/>
</dbReference>
<evidence type="ECO:0000313" key="19">
    <source>
        <dbReference type="Proteomes" id="UP000694559"/>
    </source>
</evidence>
<dbReference type="AlphaFoldDB" id="A0A8C6VIY3"/>
<keyword evidence="12 17" id="KW-0868">Chloride</keyword>
<evidence type="ECO:0000256" key="4">
    <source>
        <dbReference type="ARBA" id="ARBA00022475"/>
    </source>
</evidence>
<keyword evidence="6 17" id="KW-1133">Transmembrane helix</keyword>
<evidence type="ECO:0000256" key="17">
    <source>
        <dbReference type="RuleBase" id="RU361114"/>
    </source>
</evidence>
<feature type="transmembrane region" description="Helical" evidence="17">
    <location>
        <begin position="43"/>
        <end position="67"/>
    </location>
</feature>
<comment type="function">
    <text evidence="17">Probable chloride channel.</text>
</comment>
<comment type="caution">
    <text evidence="17">Lacks conserved residue(s) required for the propagation of feature annotation.</text>
</comment>
<evidence type="ECO:0000256" key="1">
    <source>
        <dbReference type="ARBA" id="ARBA00004651"/>
    </source>
</evidence>
<keyword evidence="10 17" id="KW-0869">Chloride channel</keyword>
<dbReference type="Pfam" id="PF04906">
    <property type="entry name" value="Tweety"/>
    <property type="match status" value="1"/>
</dbReference>
<dbReference type="GO" id="GO:0005229">
    <property type="term" value="F:intracellularly calcium-gated chloride channel activity"/>
    <property type="evidence" value="ECO:0007669"/>
    <property type="project" value="TreeGrafter"/>
</dbReference>
<evidence type="ECO:0000256" key="5">
    <source>
        <dbReference type="ARBA" id="ARBA00022692"/>
    </source>
</evidence>
<keyword evidence="5 17" id="KW-0812">Transmembrane</keyword>
<keyword evidence="9" id="KW-1015">Disulfide bond</keyword>
<reference evidence="18" key="2">
    <citation type="submission" date="2025-09" db="UniProtKB">
        <authorList>
            <consortium name="Ensembl"/>
        </authorList>
    </citation>
    <scope>IDENTIFICATION</scope>
</reference>
<comment type="subunit">
    <text evidence="16">Homotetramer; disulfide-linked. Homodimer.</text>
</comment>
<evidence type="ECO:0000256" key="6">
    <source>
        <dbReference type="ARBA" id="ARBA00022989"/>
    </source>
</evidence>
<accession>A0A8C6VIY3</accession>
<evidence type="ECO:0000313" key="18">
    <source>
        <dbReference type="Ensembl" id="ENSNNAP00000006247.1"/>
    </source>
</evidence>
<evidence type="ECO:0000256" key="7">
    <source>
        <dbReference type="ARBA" id="ARBA00023065"/>
    </source>
</evidence>
<comment type="catalytic activity">
    <reaction evidence="14">
        <text>chloride(in) = chloride(out)</text>
        <dbReference type="Rhea" id="RHEA:29823"/>
        <dbReference type="ChEBI" id="CHEBI:17996"/>
    </reaction>
</comment>
<evidence type="ECO:0000256" key="14">
    <source>
        <dbReference type="ARBA" id="ARBA00024167"/>
    </source>
</evidence>
<dbReference type="Ensembl" id="ENSNNAT00000006530.1">
    <property type="protein sequence ID" value="ENSNNAP00000006247.1"/>
    <property type="gene ID" value="ENSNNAG00000004224.1"/>
</dbReference>
<keyword evidence="19" id="KW-1185">Reference proteome</keyword>
<keyword evidence="8 17" id="KW-0472">Membrane</keyword>
<reference evidence="18" key="1">
    <citation type="submission" date="2025-08" db="UniProtKB">
        <authorList>
            <consortium name="Ensembl"/>
        </authorList>
    </citation>
    <scope>IDENTIFICATION</scope>
</reference>
<protein>
    <recommendedName>
        <fullName evidence="17">Protein tweety homolog</fullName>
    </recommendedName>
</protein>
<keyword evidence="3 17" id="KW-0813">Transport</keyword>
<dbReference type="GO" id="GO:0034707">
    <property type="term" value="C:chloride channel complex"/>
    <property type="evidence" value="ECO:0007669"/>
    <property type="project" value="UniProtKB-UniRule"/>
</dbReference>
<organism evidence="18 19">
    <name type="scientific">Naja naja</name>
    <name type="common">Indian cobra</name>
    <dbReference type="NCBI Taxonomy" id="35670"/>
    <lineage>
        <taxon>Eukaryota</taxon>
        <taxon>Metazoa</taxon>
        <taxon>Chordata</taxon>
        <taxon>Craniata</taxon>
        <taxon>Vertebrata</taxon>
        <taxon>Euteleostomi</taxon>
        <taxon>Lepidosauria</taxon>
        <taxon>Squamata</taxon>
        <taxon>Bifurcata</taxon>
        <taxon>Unidentata</taxon>
        <taxon>Episquamata</taxon>
        <taxon>Toxicofera</taxon>
        <taxon>Serpentes</taxon>
        <taxon>Colubroidea</taxon>
        <taxon>Elapidae</taxon>
        <taxon>Elapinae</taxon>
        <taxon>Naja</taxon>
    </lineage>
</organism>
<evidence type="ECO:0000256" key="9">
    <source>
        <dbReference type="ARBA" id="ARBA00023157"/>
    </source>
</evidence>
<evidence type="ECO:0000256" key="12">
    <source>
        <dbReference type="ARBA" id="ARBA00023214"/>
    </source>
</evidence>
<name>A0A8C6VIY3_NAJNA</name>
<keyword evidence="7 17" id="KW-0406">Ion transport</keyword>
<comment type="catalytic activity">
    <reaction evidence="15">
        <text>L-glutamate(out) = L-glutamate(in)</text>
        <dbReference type="Rhea" id="RHEA:66336"/>
        <dbReference type="ChEBI" id="CHEBI:29985"/>
    </reaction>
    <physiologicalReaction direction="right-to-left" evidence="15">
        <dbReference type="Rhea" id="RHEA:66338"/>
    </physiologicalReaction>
</comment>
<sequence>MGSPQGYRASWWTFLLHQAPHINFQFEAAGSEFAPEDLGYQQALLFLASVSGLCFAISLVLICVYLIRFCCCSNEDEETKTQRVCCVTWSCVAAVIICW</sequence>
<evidence type="ECO:0000256" key="10">
    <source>
        <dbReference type="ARBA" id="ARBA00023173"/>
    </source>
</evidence>
<dbReference type="OMA" id="RRVCCIT"/>
<keyword evidence="4" id="KW-1003">Cell membrane</keyword>
<dbReference type="OrthoDB" id="9404123at2759"/>